<accession>A0A0F3MLA1</accession>
<evidence type="ECO:0000313" key="10">
    <source>
        <dbReference type="EMBL" id="KJV56525.1"/>
    </source>
</evidence>
<comment type="subunit">
    <text evidence="2">Tetramer of two alpha and two beta subunits.</text>
</comment>
<keyword evidence="5" id="KW-0547">Nucleotide-binding</keyword>
<proteinExistence type="inferred from homology"/>
<dbReference type="GO" id="GO:0005829">
    <property type="term" value="C:cytosol"/>
    <property type="evidence" value="ECO:0007669"/>
    <property type="project" value="TreeGrafter"/>
</dbReference>
<evidence type="ECO:0000256" key="2">
    <source>
        <dbReference type="ARBA" id="ARBA00011209"/>
    </source>
</evidence>
<dbReference type="PROSITE" id="PS50861">
    <property type="entry name" value="AA_TRNA_LIGASE_II_GLYAB"/>
    <property type="match status" value="1"/>
</dbReference>
<dbReference type="InterPro" id="IPR006194">
    <property type="entry name" value="Gly-tRNA-synth_heterodimer"/>
</dbReference>
<dbReference type="PANTHER" id="PTHR30075">
    <property type="entry name" value="GLYCYL-TRNA SYNTHETASE"/>
    <property type="match status" value="1"/>
</dbReference>
<evidence type="ECO:0000256" key="3">
    <source>
        <dbReference type="ARBA" id="ARBA00012829"/>
    </source>
</evidence>
<evidence type="ECO:0000313" key="11">
    <source>
        <dbReference type="Proteomes" id="UP000033616"/>
    </source>
</evidence>
<comment type="caution">
    <text evidence="10">The sequence shown here is derived from an EMBL/GenBank/DDBJ whole genome shotgun (WGS) entry which is preliminary data.</text>
</comment>
<dbReference type="PATRIC" id="fig|1359168.3.peg.1178"/>
<dbReference type="EMBL" id="LANP01000008">
    <property type="protein sequence ID" value="KJV56525.1"/>
    <property type="molecule type" value="Genomic_DNA"/>
</dbReference>
<dbReference type="EC" id="6.1.1.14" evidence="3"/>
<gene>
    <name evidence="10" type="primary">glyS</name>
    <name evidence="10" type="ORF">OCHUTO_0415</name>
</gene>
<evidence type="ECO:0000256" key="9">
    <source>
        <dbReference type="ARBA" id="ARBA00047937"/>
    </source>
</evidence>
<dbReference type="RefSeq" id="WP_232296924.1">
    <property type="nucleotide sequence ID" value="NZ_LANP01000008.1"/>
</dbReference>
<keyword evidence="7" id="KW-0648">Protein biosynthesis</keyword>
<dbReference type="STRING" id="1359168.OCHUTO_0415"/>
<dbReference type="SUPFAM" id="SSF109604">
    <property type="entry name" value="HD-domain/PDEase-like"/>
    <property type="match status" value="1"/>
</dbReference>
<comment type="similarity">
    <text evidence="1">Belongs to the class-II aminoacyl-tRNA synthetase family.</text>
</comment>
<evidence type="ECO:0000256" key="1">
    <source>
        <dbReference type="ARBA" id="ARBA00008226"/>
    </source>
</evidence>
<organism evidence="10 11">
    <name type="scientific">Orientia chuto str. Dubai</name>
    <dbReference type="NCBI Taxonomy" id="1359168"/>
    <lineage>
        <taxon>Bacteria</taxon>
        <taxon>Pseudomonadati</taxon>
        <taxon>Pseudomonadota</taxon>
        <taxon>Alphaproteobacteria</taxon>
        <taxon>Rickettsiales</taxon>
        <taxon>Rickettsiaceae</taxon>
        <taxon>Rickettsieae</taxon>
        <taxon>Orientia</taxon>
    </lineage>
</organism>
<dbReference type="PANTHER" id="PTHR30075:SF2">
    <property type="entry name" value="GLYCINE--TRNA LIGASE, CHLOROPLASTIC_MITOCHONDRIAL 2"/>
    <property type="match status" value="1"/>
</dbReference>
<dbReference type="Pfam" id="PF02092">
    <property type="entry name" value="tRNA_synt_2f"/>
    <property type="match status" value="1"/>
</dbReference>
<evidence type="ECO:0000256" key="8">
    <source>
        <dbReference type="ARBA" id="ARBA00023146"/>
    </source>
</evidence>
<evidence type="ECO:0000256" key="4">
    <source>
        <dbReference type="ARBA" id="ARBA00022598"/>
    </source>
</evidence>
<comment type="catalytic activity">
    <reaction evidence="9">
        <text>tRNA(Gly) + glycine + ATP = glycyl-tRNA(Gly) + AMP + diphosphate</text>
        <dbReference type="Rhea" id="RHEA:16013"/>
        <dbReference type="Rhea" id="RHEA-COMP:9664"/>
        <dbReference type="Rhea" id="RHEA-COMP:9683"/>
        <dbReference type="ChEBI" id="CHEBI:30616"/>
        <dbReference type="ChEBI" id="CHEBI:33019"/>
        <dbReference type="ChEBI" id="CHEBI:57305"/>
        <dbReference type="ChEBI" id="CHEBI:78442"/>
        <dbReference type="ChEBI" id="CHEBI:78522"/>
        <dbReference type="ChEBI" id="CHEBI:456215"/>
        <dbReference type="EC" id="6.1.1.14"/>
    </reaction>
</comment>
<dbReference type="NCBIfam" id="TIGR00211">
    <property type="entry name" value="glyS"/>
    <property type="match status" value="1"/>
</dbReference>
<keyword evidence="4 10" id="KW-0436">Ligase</keyword>
<dbReference type="Proteomes" id="UP000033616">
    <property type="component" value="Unassembled WGS sequence"/>
</dbReference>
<evidence type="ECO:0000256" key="5">
    <source>
        <dbReference type="ARBA" id="ARBA00022741"/>
    </source>
</evidence>
<reference evidence="10 11" key="1">
    <citation type="submission" date="2015-02" db="EMBL/GenBank/DDBJ databases">
        <title>Genome Sequencing of Rickettsiales.</title>
        <authorList>
            <person name="Daugherty S.C."/>
            <person name="Su Q."/>
            <person name="Abolude K."/>
            <person name="Beier-Sexton M."/>
            <person name="Carlyon J.A."/>
            <person name="Carter R."/>
            <person name="Day N.P."/>
            <person name="Dumler S.J."/>
            <person name="Dyachenko V."/>
            <person name="Godinez A."/>
            <person name="Kurtti T.J."/>
            <person name="Lichay M."/>
            <person name="Mullins K.E."/>
            <person name="Ott S."/>
            <person name="Pappas-Brown V."/>
            <person name="Paris D.H."/>
            <person name="Patel P."/>
            <person name="Richards A.L."/>
            <person name="Sadzewicz L."/>
            <person name="Sears K."/>
            <person name="Seidman D."/>
            <person name="Sengamalay N."/>
            <person name="Stenos J."/>
            <person name="Tallon L.J."/>
            <person name="Vincent G."/>
            <person name="Fraser C.M."/>
            <person name="Munderloh U."/>
            <person name="Dunning-Hotopp J.C."/>
        </authorList>
    </citation>
    <scope>NUCLEOTIDE SEQUENCE [LARGE SCALE GENOMIC DNA]</scope>
    <source>
        <strain evidence="10 11">Fuller</strain>
    </source>
</reference>
<protein>
    <recommendedName>
        <fullName evidence="3">glycine--tRNA ligase</fullName>
        <ecNumber evidence="3">6.1.1.14</ecNumber>
    </recommendedName>
</protein>
<dbReference type="PRINTS" id="PR01045">
    <property type="entry name" value="TRNASYNTHGB"/>
</dbReference>
<dbReference type="InterPro" id="IPR015944">
    <property type="entry name" value="Gly-tRNA-synth_bsu"/>
</dbReference>
<dbReference type="AlphaFoldDB" id="A0A0F3MLA1"/>
<dbReference type="GO" id="GO:0005524">
    <property type="term" value="F:ATP binding"/>
    <property type="evidence" value="ECO:0007669"/>
    <property type="project" value="UniProtKB-KW"/>
</dbReference>
<keyword evidence="8" id="KW-0030">Aminoacyl-tRNA synthetase</keyword>
<sequence length="590" mass="67833">MRSYSLILELYSEEIPAKMQKKAELTFQEIFTKNFKLANLSFNHLRVYIGPCRVVLHTEFNSIKLAAKTITHKGPQVGSTKSAIEGFCKAKSISSQNLTIKTFNNKQFYVYTDIIPSQHIKDLLPELILNSIKEYTWPKSMKWGNYKINWIRPLRNILCVFNNKELKISWHHLTSNNKSFGHKFISPSSFAINNWEDYTKNLRNNFVILDRLERKSIILSSLKEACKKLSVTLNYNDKLLDEVAGLVEYPVILHSTIPNQFLILPEEIITTSVQTHQKYFTTRDNNNKLSPHFLFVTNINPTDCSNIIEGNKKVLSSRLTDARYFFNQDCKFTLFSKVEKLKTIVFHTKIGSVFDKVQRIKQICNQLAPNDQELAIAAELCKSDLISEVVQEFPNLQGIIGKYYALNDNLGATIANIIGNHYSPINIDDEVPNGKAAILALADKIDSLTSLYLAGERATSSKDPFALRRYAFSIVRIILTNKIQIKLLDLLTFIYQLHNIYTNDLITEVLLFIIDKAKYLLKAKFNKLLVETIFEHNNYDNLTELESKINILDTFLASSKGQKFLQSYKRAFNIIKDKNTHQTKIDISKL</sequence>
<dbReference type="GO" id="GO:0006426">
    <property type="term" value="P:glycyl-tRNA aminoacylation"/>
    <property type="evidence" value="ECO:0007669"/>
    <property type="project" value="InterPro"/>
</dbReference>
<dbReference type="GO" id="GO:0004820">
    <property type="term" value="F:glycine-tRNA ligase activity"/>
    <property type="evidence" value="ECO:0007669"/>
    <property type="project" value="UniProtKB-EC"/>
</dbReference>
<keyword evidence="6" id="KW-0067">ATP-binding</keyword>
<keyword evidence="11" id="KW-1185">Reference proteome</keyword>
<evidence type="ECO:0000256" key="6">
    <source>
        <dbReference type="ARBA" id="ARBA00022840"/>
    </source>
</evidence>
<name>A0A0F3MLA1_9RICK</name>
<evidence type="ECO:0000256" key="7">
    <source>
        <dbReference type="ARBA" id="ARBA00022917"/>
    </source>
</evidence>